<dbReference type="PANTHER" id="PTHR47816">
    <property type="entry name" value="RIBOSOMAL RNA SMALL SUBUNIT METHYLTRANSFERASE C"/>
    <property type="match status" value="1"/>
</dbReference>
<comment type="subcellular location">
    <subcellularLocation>
        <location evidence="6">Cytoplasm</location>
    </subcellularLocation>
</comment>
<keyword evidence="4 6" id="KW-0808">Transferase</keyword>
<evidence type="ECO:0000256" key="2">
    <source>
        <dbReference type="ARBA" id="ARBA00022552"/>
    </source>
</evidence>
<comment type="catalytic activity">
    <reaction evidence="6">
        <text>guanosine(1207) in 16S rRNA + S-adenosyl-L-methionine = N(2)-methylguanosine(1207) in 16S rRNA + S-adenosyl-L-homocysteine + H(+)</text>
        <dbReference type="Rhea" id="RHEA:42736"/>
        <dbReference type="Rhea" id="RHEA-COMP:10213"/>
        <dbReference type="Rhea" id="RHEA-COMP:10214"/>
        <dbReference type="ChEBI" id="CHEBI:15378"/>
        <dbReference type="ChEBI" id="CHEBI:57856"/>
        <dbReference type="ChEBI" id="CHEBI:59789"/>
        <dbReference type="ChEBI" id="CHEBI:74269"/>
        <dbReference type="ChEBI" id="CHEBI:74481"/>
        <dbReference type="EC" id="2.1.1.172"/>
    </reaction>
</comment>
<dbReference type="CDD" id="cd02440">
    <property type="entry name" value="AdoMet_MTases"/>
    <property type="match status" value="1"/>
</dbReference>
<comment type="caution">
    <text evidence="9">The sequence shown here is derived from an EMBL/GenBank/DDBJ whole genome shotgun (WGS) entry which is preliminary data.</text>
</comment>
<dbReference type="Proteomes" id="UP000244906">
    <property type="component" value="Unassembled WGS sequence"/>
</dbReference>
<evidence type="ECO:0000256" key="6">
    <source>
        <dbReference type="HAMAP-Rule" id="MF_01862"/>
    </source>
</evidence>
<dbReference type="HAMAP" id="MF_01862">
    <property type="entry name" value="16SrRNA_methyltr_C"/>
    <property type="match status" value="1"/>
</dbReference>
<dbReference type="SUPFAM" id="SSF53335">
    <property type="entry name" value="S-adenosyl-L-methionine-dependent methyltransferases"/>
    <property type="match status" value="1"/>
</dbReference>
<proteinExistence type="inferred from homology"/>
<gene>
    <name evidence="6" type="primary">rsmC</name>
    <name evidence="9" type="ORF">DC094_14660</name>
</gene>
<feature type="domain" description="Methyltransferase small N-terminal" evidence="8">
    <location>
        <begin position="11"/>
        <end position="146"/>
    </location>
</feature>
<evidence type="ECO:0000259" key="8">
    <source>
        <dbReference type="Pfam" id="PF08468"/>
    </source>
</evidence>
<dbReference type="PANTHER" id="PTHR47816:SF4">
    <property type="entry name" value="RIBOSOMAL RNA SMALL SUBUNIT METHYLTRANSFERASE C"/>
    <property type="match status" value="1"/>
</dbReference>
<evidence type="ECO:0000256" key="4">
    <source>
        <dbReference type="ARBA" id="ARBA00022679"/>
    </source>
</evidence>
<dbReference type="PROSITE" id="PS00092">
    <property type="entry name" value="N6_MTASE"/>
    <property type="match status" value="1"/>
</dbReference>
<organism evidence="9 10">
    <name type="scientific">Pelagibaculum spongiae</name>
    <dbReference type="NCBI Taxonomy" id="2080658"/>
    <lineage>
        <taxon>Bacteria</taxon>
        <taxon>Pseudomonadati</taxon>
        <taxon>Pseudomonadota</taxon>
        <taxon>Gammaproteobacteria</taxon>
        <taxon>Oceanospirillales</taxon>
        <taxon>Pelagibaculum</taxon>
    </lineage>
</organism>
<dbReference type="EMBL" id="QDDL01000006">
    <property type="protein sequence ID" value="PVZ67674.1"/>
    <property type="molecule type" value="Genomic_DNA"/>
</dbReference>
<dbReference type="InterPro" id="IPR002052">
    <property type="entry name" value="DNA_methylase_N6_adenine_CS"/>
</dbReference>
<dbReference type="InterPro" id="IPR029063">
    <property type="entry name" value="SAM-dependent_MTases_sf"/>
</dbReference>
<keyword evidence="10" id="KW-1185">Reference proteome</keyword>
<keyword evidence="5 6" id="KW-0949">S-adenosyl-L-methionine</keyword>
<dbReference type="EC" id="2.1.1.172" evidence="6"/>
<comment type="function">
    <text evidence="6">Specifically methylates the guanine in position 1207 of 16S rRNA in the 30S particle.</text>
</comment>
<accession>A0A2V1GYD2</accession>
<dbReference type="InterPro" id="IPR007848">
    <property type="entry name" value="Small_mtfrase_dom"/>
</dbReference>
<dbReference type="InterPro" id="IPR013675">
    <property type="entry name" value="Mtase_sm_N"/>
</dbReference>
<keyword evidence="1 6" id="KW-0963">Cytoplasm</keyword>
<dbReference type="Pfam" id="PF05175">
    <property type="entry name" value="MTS"/>
    <property type="match status" value="1"/>
</dbReference>
<keyword evidence="2 6" id="KW-0698">rRNA processing</keyword>
<evidence type="ECO:0000259" key="7">
    <source>
        <dbReference type="Pfam" id="PF05175"/>
    </source>
</evidence>
<reference evidence="9 10" key="1">
    <citation type="submission" date="2018-04" db="EMBL/GenBank/DDBJ databases">
        <title>Thalassorhabdus spongiae gen. nov., sp. nov., isolated from a marine sponge in South-West Iceland.</title>
        <authorList>
            <person name="Knobloch S."/>
            <person name="Daussin A."/>
            <person name="Johannsson R."/>
            <person name="Marteinsson V.T."/>
        </authorList>
    </citation>
    <scope>NUCLEOTIDE SEQUENCE [LARGE SCALE GENOMIC DNA]</scope>
    <source>
        <strain evidence="9 10">Hp12</strain>
    </source>
</reference>
<evidence type="ECO:0000256" key="1">
    <source>
        <dbReference type="ARBA" id="ARBA00022490"/>
    </source>
</evidence>
<dbReference type="GO" id="GO:0005737">
    <property type="term" value="C:cytoplasm"/>
    <property type="evidence" value="ECO:0007669"/>
    <property type="project" value="UniProtKB-SubCell"/>
</dbReference>
<protein>
    <recommendedName>
        <fullName evidence="6">Ribosomal RNA small subunit methyltransferase C</fullName>
        <ecNumber evidence="6">2.1.1.172</ecNumber>
    </recommendedName>
    <alternativeName>
        <fullName evidence="6">16S rRNA m2G1207 methyltransferase</fullName>
    </alternativeName>
    <alternativeName>
        <fullName evidence="6">rRNA (guanine-N(2)-)-methyltransferase RsmC</fullName>
    </alternativeName>
</protein>
<dbReference type="RefSeq" id="WP_116687870.1">
    <property type="nucleotide sequence ID" value="NZ_CAWNYD010000006.1"/>
</dbReference>
<evidence type="ECO:0000256" key="3">
    <source>
        <dbReference type="ARBA" id="ARBA00022603"/>
    </source>
</evidence>
<comment type="similarity">
    <text evidence="6">Belongs to the methyltransferase superfamily. RsmC family.</text>
</comment>
<dbReference type="Gene3D" id="3.40.50.150">
    <property type="entry name" value="Vaccinia Virus protein VP39"/>
    <property type="match status" value="2"/>
</dbReference>
<dbReference type="Pfam" id="PF08468">
    <property type="entry name" value="MTS_N"/>
    <property type="match status" value="1"/>
</dbReference>
<dbReference type="InterPro" id="IPR023543">
    <property type="entry name" value="rRNA_ssu_MeTfrase_C"/>
</dbReference>
<evidence type="ECO:0000313" key="10">
    <source>
        <dbReference type="Proteomes" id="UP000244906"/>
    </source>
</evidence>
<keyword evidence="3 6" id="KW-0489">Methyltransferase</keyword>
<dbReference type="OrthoDB" id="29650at2"/>
<evidence type="ECO:0000313" key="9">
    <source>
        <dbReference type="EMBL" id="PVZ67674.1"/>
    </source>
</evidence>
<dbReference type="GO" id="GO:0003676">
    <property type="term" value="F:nucleic acid binding"/>
    <property type="evidence" value="ECO:0007669"/>
    <property type="project" value="InterPro"/>
</dbReference>
<dbReference type="GO" id="GO:0052914">
    <property type="term" value="F:16S rRNA (guanine(1207)-N(2))-methyltransferase activity"/>
    <property type="evidence" value="ECO:0007669"/>
    <property type="project" value="UniProtKB-EC"/>
</dbReference>
<dbReference type="AlphaFoldDB" id="A0A2V1GYD2"/>
<dbReference type="InterPro" id="IPR046977">
    <property type="entry name" value="RsmC/RlmG"/>
</dbReference>
<feature type="domain" description="Methyltransferase small" evidence="7">
    <location>
        <begin position="163"/>
        <end position="326"/>
    </location>
</feature>
<name>A0A2V1GYD2_9GAMM</name>
<evidence type="ECO:0000256" key="5">
    <source>
        <dbReference type="ARBA" id="ARBA00022691"/>
    </source>
</evidence>
<comment type="subunit">
    <text evidence="6">Monomer.</text>
</comment>
<sequence length="331" mass="36768">MSKALSNPVILLEKNLSEISCNHPLIANPPVDAGHLALNDPRFFCTDYSDYRQLQQQQKSVTFGHSYQAKTPHDGLILFWPKSKERAAWMLSTLLPQLTDTAEIWLIGDNRGGIKSGINQQADFFSETTKWASGKHCQLFKASAASILPATPASRQWNIPQTELTIQSLPGVFSHGRLDEGTQLLLEHLPNSKPGKLLDFGCGAGVLGAIMASKGWQSDMVDVDALAIESSKQTLASNGLFGNVFASDVYSDVQDKYDLLLSNPPFHKGVDTHYLSSERFIQHAKTFLKPGGEIRIVANRFLKYQPLLEKLGTTELIAQNNQFRIWSCRLR</sequence>